<organism evidence="3 4">
    <name type="scientific">Terrabacter ginsenosidimutans</name>
    <dbReference type="NCBI Taxonomy" id="490575"/>
    <lineage>
        <taxon>Bacteria</taxon>
        <taxon>Bacillati</taxon>
        <taxon>Actinomycetota</taxon>
        <taxon>Actinomycetes</taxon>
        <taxon>Micrococcales</taxon>
        <taxon>Intrasporangiaceae</taxon>
        <taxon>Terrabacter</taxon>
    </lineage>
</organism>
<dbReference type="Pfam" id="PF01661">
    <property type="entry name" value="Macro"/>
    <property type="match status" value="1"/>
</dbReference>
<evidence type="ECO:0000259" key="2">
    <source>
        <dbReference type="PROSITE" id="PS51154"/>
    </source>
</evidence>
<dbReference type="PROSITE" id="PS51154">
    <property type="entry name" value="MACRO"/>
    <property type="match status" value="1"/>
</dbReference>
<dbReference type="EMBL" id="BAABDC010000008">
    <property type="protein sequence ID" value="GAA3717323.1"/>
    <property type="molecule type" value="Genomic_DNA"/>
</dbReference>
<comment type="catalytic activity">
    <reaction evidence="1">
        <text>an N-(ADP-alpha-D-ribosyl)-thymidine in DNA + H2O = a thymidine in DNA + ADP-D-ribose</text>
        <dbReference type="Rhea" id="RHEA:71655"/>
        <dbReference type="Rhea" id="RHEA-COMP:13556"/>
        <dbReference type="Rhea" id="RHEA-COMP:18051"/>
        <dbReference type="ChEBI" id="CHEBI:15377"/>
        <dbReference type="ChEBI" id="CHEBI:57967"/>
        <dbReference type="ChEBI" id="CHEBI:137386"/>
        <dbReference type="ChEBI" id="CHEBI:191199"/>
    </reaction>
    <physiologicalReaction direction="left-to-right" evidence="1">
        <dbReference type="Rhea" id="RHEA:71656"/>
    </physiologicalReaction>
</comment>
<dbReference type="InterPro" id="IPR050892">
    <property type="entry name" value="ADP-ribose_metab_enzymes"/>
</dbReference>
<gene>
    <name evidence="3" type="ORF">GCM10022399_37420</name>
</gene>
<dbReference type="PANTHER" id="PTHR12521:SF0">
    <property type="entry name" value="ADP-RIBOSE GLYCOHYDROLASE OARD1"/>
    <property type="match status" value="1"/>
</dbReference>
<keyword evidence="4" id="KW-1185">Reference proteome</keyword>
<accession>A0ABP7ECM1</accession>
<comment type="caution">
    <text evidence="3">The sequence shown here is derived from an EMBL/GenBank/DDBJ whole genome shotgun (WGS) entry which is preliminary data.</text>
</comment>
<dbReference type="SUPFAM" id="SSF52949">
    <property type="entry name" value="Macro domain-like"/>
    <property type="match status" value="1"/>
</dbReference>
<dbReference type="RefSeq" id="WP_344950236.1">
    <property type="nucleotide sequence ID" value="NZ_BAABDC010000008.1"/>
</dbReference>
<feature type="domain" description="Macro" evidence="2">
    <location>
        <begin position="1"/>
        <end position="149"/>
    </location>
</feature>
<dbReference type="InterPro" id="IPR002589">
    <property type="entry name" value="Macro_dom"/>
</dbReference>
<reference evidence="4" key="1">
    <citation type="journal article" date="2019" name="Int. J. Syst. Evol. Microbiol.">
        <title>The Global Catalogue of Microorganisms (GCM) 10K type strain sequencing project: providing services to taxonomists for standard genome sequencing and annotation.</title>
        <authorList>
            <consortium name="The Broad Institute Genomics Platform"/>
            <consortium name="The Broad Institute Genome Sequencing Center for Infectious Disease"/>
            <person name="Wu L."/>
            <person name="Ma J."/>
        </authorList>
    </citation>
    <scope>NUCLEOTIDE SEQUENCE [LARGE SCALE GENOMIC DNA]</scope>
    <source>
        <strain evidence="4">JCM 17125</strain>
    </source>
</reference>
<name>A0ABP7ECM1_9MICO</name>
<dbReference type="PANTHER" id="PTHR12521">
    <property type="entry name" value="PROTEIN C6ORF130"/>
    <property type="match status" value="1"/>
</dbReference>
<evidence type="ECO:0000313" key="3">
    <source>
        <dbReference type="EMBL" id="GAA3717323.1"/>
    </source>
</evidence>
<dbReference type="InterPro" id="IPR043472">
    <property type="entry name" value="Macro_dom-like"/>
</dbReference>
<evidence type="ECO:0000313" key="4">
    <source>
        <dbReference type="Proteomes" id="UP001501468"/>
    </source>
</evidence>
<proteinExistence type="predicted"/>
<sequence length="176" mass="18967">MTYREMSGNLFTAGLPAIGHGCNTAGSMSGGIARQVRDRWPDLYAEYAQLCRTGQFRLGSFQVVDVGDILVYNLATQRNPGPDASLEAIRSAVAAALYDVAQRGIGELGVPRLGAGIGGLEWRAVEAVLRDCARASPVDLIVVALPRPSHNVLMHERGRPRRFTFVLPRRHAGGGE</sequence>
<dbReference type="Gene3D" id="3.40.220.10">
    <property type="entry name" value="Leucine Aminopeptidase, subunit E, domain 1"/>
    <property type="match status" value="1"/>
</dbReference>
<dbReference type="Proteomes" id="UP001501468">
    <property type="component" value="Unassembled WGS sequence"/>
</dbReference>
<dbReference type="SMART" id="SM00506">
    <property type="entry name" value="A1pp"/>
    <property type="match status" value="1"/>
</dbReference>
<protein>
    <recommendedName>
        <fullName evidence="2">Macro domain-containing protein</fullName>
    </recommendedName>
</protein>
<evidence type="ECO:0000256" key="1">
    <source>
        <dbReference type="ARBA" id="ARBA00035885"/>
    </source>
</evidence>